<feature type="compositionally biased region" description="Basic and acidic residues" evidence="1">
    <location>
        <begin position="317"/>
        <end position="341"/>
    </location>
</feature>
<feature type="compositionally biased region" description="Basic and acidic residues" evidence="1">
    <location>
        <begin position="422"/>
        <end position="434"/>
    </location>
</feature>
<name>A0A7S3ZC44_9EUKA</name>
<feature type="region of interest" description="Disordered" evidence="1">
    <location>
        <begin position="297"/>
        <end position="448"/>
    </location>
</feature>
<dbReference type="Gene3D" id="3.10.20.90">
    <property type="entry name" value="Phosphatidylinositol 3-kinase Catalytic Subunit, Chain A, domain 1"/>
    <property type="match status" value="1"/>
</dbReference>
<gene>
    <name evidence="3" type="ORF">LGLO00237_LOCUS30597</name>
</gene>
<accession>A0A7S3ZC44</accession>
<protein>
    <recommendedName>
        <fullName evidence="2">PB1 domain-containing protein</fullName>
    </recommendedName>
</protein>
<dbReference type="Pfam" id="PF02809">
    <property type="entry name" value="UIM"/>
    <property type="match status" value="2"/>
</dbReference>
<dbReference type="CDD" id="cd05992">
    <property type="entry name" value="PB1"/>
    <property type="match status" value="1"/>
</dbReference>
<feature type="region of interest" description="Disordered" evidence="1">
    <location>
        <begin position="101"/>
        <end position="155"/>
    </location>
</feature>
<feature type="compositionally biased region" description="Basic and acidic residues" evidence="1">
    <location>
        <begin position="114"/>
        <end position="123"/>
    </location>
</feature>
<dbReference type="Gene3D" id="6.10.140.100">
    <property type="match status" value="1"/>
</dbReference>
<proteinExistence type="predicted"/>
<feature type="compositionally biased region" description="Low complexity" evidence="1">
    <location>
        <begin position="410"/>
        <end position="419"/>
    </location>
</feature>
<dbReference type="AlphaFoldDB" id="A0A7S3ZC44"/>
<dbReference type="InterPro" id="IPR003903">
    <property type="entry name" value="UIM_dom"/>
</dbReference>
<feature type="compositionally biased region" description="Gly residues" evidence="1">
    <location>
        <begin position="297"/>
        <end position="309"/>
    </location>
</feature>
<dbReference type="SMART" id="SM00666">
    <property type="entry name" value="PB1"/>
    <property type="match status" value="1"/>
</dbReference>
<dbReference type="EMBL" id="HBIV01043590">
    <property type="protein sequence ID" value="CAE0678815.1"/>
    <property type="molecule type" value="Transcribed_RNA"/>
</dbReference>
<dbReference type="Pfam" id="PF00564">
    <property type="entry name" value="PB1"/>
    <property type="match status" value="1"/>
</dbReference>
<reference evidence="3" key="1">
    <citation type="submission" date="2021-01" db="EMBL/GenBank/DDBJ databases">
        <authorList>
            <person name="Corre E."/>
            <person name="Pelletier E."/>
            <person name="Niang G."/>
            <person name="Scheremetjew M."/>
            <person name="Finn R."/>
            <person name="Kale V."/>
            <person name="Holt S."/>
            <person name="Cochrane G."/>
            <person name="Meng A."/>
            <person name="Brown T."/>
            <person name="Cohen L."/>
        </authorList>
    </citation>
    <scope>NUCLEOTIDE SEQUENCE</scope>
    <source>
        <strain evidence="3">CCCM811</strain>
    </source>
</reference>
<evidence type="ECO:0000259" key="2">
    <source>
        <dbReference type="SMART" id="SM00666"/>
    </source>
</evidence>
<organism evidence="3">
    <name type="scientific">Lotharella globosa</name>
    <dbReference type="NCBI Taxonomy" id="91324"/>
    <lineage>
        <taxon>Eukaryota</taxon>
        <taxon>Sar</taxon>
        <taxon>Rhizaria</taxon>
        <taxon>Cercozoa</taxon>
        <taxon>Chlorarachniophyceae</taxon>
        <taxon>Lotharella</taxon>
    </lineage>
</organism>
<evidence type="ECO:0000313" key="3">
    <source>
        <dbReference type="EMBL" id="CAE0678815.1"/>
    </source>
</evidence>
<feature type="compositionally biased region" description="Basic and acidic residues" evidence="1">
    <location>
        <begin position="131"/>
        <end position="155"/>
    </location>
</feature>
<dbReference type="InterPro" id="IPR000270">
    <property type="entry name" value="PB1_dom"/>
</dbReference>
<feature type="domain" description="PB1" evidence="2">
    <location>
        <begin position="18"/>
        <end position="99"/>
    </location>
</feature>
<sequence length="465" mass="48219">MASVENSITEAEGANVDDIALRIAFRGAVHSAILKAATFEALRSLLAGLFGAAAMAGAKIRYLDEDEDRVLICTTDELQEAIEYASELGAPLQIDVEAPAATKVAGPEPSSIEKSTEDVDAKAVDSSNPESPKDRKQEDQNERQPHRGSGLDELLKDPGFVSTLADALQLAADMLIAGESSPATVLDSVLATYPSLGRQPRLARGLPFARAVAAMLPKEVVGPALLEAVLEAQASLTSGDSISPKDLMRQFKAIGMRHMRDVMGSGRGAGAGGRGGFDPMQALNMISMFSGLANGGGPPGGFGGGGFGGPSSWSPDEGFRPTESAGKDAKGNPHQQGDAKKMSSPKSPTGSGYRLGGDSKSSRLFGETEHKSGSAVDEGGAYDGQGTADPQLAKALALSMQDHQQVDSKNPANAPAAANDMTKSKLLDTGDKKMLKAPNEPIADDADRDLQAALAMSLQTESKTS</sequence>
<dbReference type="SUPFAM" id="SSF54277">
    <property type="entry name" value="CAD &amp; PB1 domains"/>
    <property type="match status" value="1"/>
</dbReference>
<dbReference type="SMART" id="SM00726">
    <property type="entry name" value="UIM"/>
    <property type="match status" value="2"/>
</dbReference>
<evidence type="ECO:0000256" key="1">
    <source>
        <dbReference type="SAM" id="MobiDB-lite"/>
    </source>
</evidence>